<keyword evidence="2" id="KW-1185">Reference proteome</keyword>
<dbReference type="Proteomes" id="UP000290289">
    <property type="component" value="Chromosome 5"/>
</dbReference>
<evidence type="ECO:0000313" key="1">
    <source>
        <dbReference type="EMBL" id="RXH99576.1"/>
    </source>
</evidence>
<protein>
    <submittedName>
        <fullName evidence="1">Uncharacterized protein</fullName>
    </submittedName>
</protein>
<accession>A0A498JWV2</accession>
<proteinExistence type="predicted"/>
<gene>
    <name evidence="1" type="ORF">DVH24_021378</name>
</gene>
<evidence type="ECO:0000313" key="2">
    <source>
        <dbReference type="Proteomes" id="UP000290289"/>
    </source>
</evidence>
<organism evidence="1 2">
    <name type="scientific">Malus domestica</name>
    <name type="common">Apple</name>
    <name type="synonym">Pyrus malus</name>
    <dbReference type="NCBI Taxonomy" id="3750"/>
    <lineage>
        <taxon>Eukaryota</taxon>
        <taxon>Viridiplantae</taxon>
        <taxon>Streptophyta</taxon>
        <taxon>Embryophyta</taxon>
        <taxon>Tracheophyta</taxon>
        <taxon>Spermatophyta</taxon>
        <taxon>Magnoliopsida</taxon>
        <taxon>eudicotyledons</taxon>
        <taxon>Gunneridae</taxon>
        <taxon>Pentapetalae</taxon>
        <taxon>rosids</taxon>
        <taxon>fabids</taxon>
        <taxon>Rosales</taxon>
        <taxon>Rosaceae</taxon>
        <taxon>Amygdaloideae</taxon>
        <taxon>Maleae</taxon>
        <taxon>Malus</taxon>
    </lineage>
</organism>
<dbReference type="EMBL" id="RDQH01000331">
    <property type="protein sequence ID" value="RXH99576.1"/>
    <property type="molecule type" value="Genomic_DNA"/>
</dbReference>
<sequence length="106" mass="11556">MLEVGVSAARSAAVFAQWIGLSGQRCVTEGDMVIIIAAMNGHGEDCSPIGPIINDARELIKGFHIQLTMLKDRPTKLPIDLFVRDLMWHEEPSNLITDVLLGDASN</sequence>
<dbReference type="AlphaFoldDB" id="A0A498JWV2"/>
<name>A0A498JWV2_MALDO</name>
<comment type="caution">
    <text evidence="1">The sequence shown here is derived from an EMBL/GenBank/DDBJ whole genome shotgun (WGS) entry which is preliminary data.</text>
</comment>
<reference evidence="1 2" key="1">
    <citation type="submission" date="2018-10" db="EMBL/GenBank/DDBJ databases">
        <title>A high-quality apple genome assembly.</title>
        <authorList>
            <person name="Hu J."/>
        </authorList>
    </citation>
    <scope>NUCLEOTIDE SEQUENCE [LARGE SCALE GENOMIC DNA]</scope>
    <source>
        <strain evidence="2">cv. HFTH1</strain>
        <tissue evidence="1">Young leaf</tissue>
    </source>
</reference>